<gene>
    <name evidence="1" type="ORF">E2C01_090436</name>
</gene>
<dbReference type="Proteomes" id="UP000324222">
    <property type="component" value="Unassembled WGS sequence"/>
</dbReference>
<evidence type="ECO:0000313" key="1">
    <source>
        <dbReference type="EMBL" id="MPC95234.1"/>
    </source>
</evidence>
<accession>A0A5B7JS81</accession>
<name>A0A5B7JS81_PORTR</name>
<keyword evidence="2" id="KW-1185">Reference proteome</keyword>
<comment type="caution">
    <text evidence="1">The sequence shown here is derived from an EMBL/GenBank/DDBJ whole genome shotgun (WGS) entry which is preliminary data.</text>
</comment>
<dbReference type="AlphaFoldDB" id="A0A5B7JS81"/>
<protein>
    <submittedName>
        <fullName evidence="1">Uncharacterized protein</fullName>
    </submittedName>
</protein>
<reference evidence="1 2" key="1">
    <citation type="submission" date="2019-05" db="EMBL/GenBank/DDBJ databases">
        <title>Another draft genome of Portunus trituberculatus and its Hox gene families provides insights of decapod evolution.</title>
        <authorList>
            <person name="Jeong J.-H."/>
            <person name="Song I."/>
            <person name="Kim S."/>
            <person name="Choi T."/>
            <person name="Kim D."/>
            <person name="Ryu S."/>
            <person name="Kim W."/>
        </authorList>
    </citation>
    <scope>NUCLEOTIDE SEQUENCE [LARGE SCALE GENOMIC DNA]</scope>
    <source>
        <tissue evidence="1">Muscle</tissue>
    </source>
</reference>
<dbReference type="EMBL" id="VSRR010101449">
    <property type="protein sequence ID" value="MPC95234.1"/>
    <property type="molecule type" value="Genomic_DNA"/>
</dbReference>
<proteinExistence type="predicted"/>
<sequence>MHRWRILALGTLRHVSQICVSRARGVPGRGDFLTKVNYSSATLVHRCRGSRSRGKTGPRVAMWAEEQEGEVPCWIPLLPRVNEGGQERRPSLAARILHRYCFPSRTLNLVQCPRGACCRKLVEWRVCRHTHAQAHAHILTHCRRSTVQYKWKIVDYVYKTRRSNIN</sequence>
<evidence type="ECO:0000313" key="2">
    <source>
        <dbReference type="Proteomes" id="UP000324222"/>
    </source>
</evidence>
<organism evidence="1 2">
    <name type="scientific">Portunus trituberculatus</name>
    <name type="common">Swimming crab</name>
    <name type="synonym">Neptunus trituberculatus</name>
    <dbReference type="NCBI Taxonomy" id="210409"/>
    <lineage>
        <taxon>Eukaryota</taxon>
        <taxon>Metazoa</taxon>
        <taxon>Ecdysozoa</taxon>
        <taxon>Arthropoda</taxon>
        <taxon>Crustacea</taxon>
        <taxon>Multicrustacea</taxon>
        <taxon>Malacostraca</taxon>
        <taxon>Eumalacostraca</taxon>
        <taxon>Eucarida</taxon>
        <taxon>Decapoda</taxon>
        <taxon>Pleocyemata</taxon>
        <taxon>Brachyura</taxon>
        <taxon>Eubrachyura</taxon>
        <taxon>Portunoidea</taxon>
        <taxon>Portunidae</taxon>
        <taxon>Portuninae</taxon>
        <taxon>Portunus</taxon>
    </lineage>
</organism>